<keyword evidence="2" id="KW-1185">Reference proteome</keyword>
<organism evidence="1 2">
    <name type="scientific">Cynara cardunculus var. scolymus</name>
    <name type="common">Globe artichoke</name>
    <name type="synonym">Cynara scolymus</name>
    <dbReference type="NCBI Taxonomy" id="59895"/>
    <lineage>
        <taxon>Eukaryota</taxon>
        <taxon>Viridiplantae</taxon>
        <taxon>Streptophyta</taxon>
        <taxon>Embryophyta</taxon>
        <taxon>Tracheophyta</taxon>
        <taxon>Spermatophyta</taxon>
        <taxon>Magnoliopsida</taxon>
        <taxon>eudicotyledons</taxon>
        <taxon>Gunneridae</taxon>
        <taxon>Pentapetalae</taxon>
        <taxon>asterids</taxon>
        <taxon>campanulids</taxon>
        <taxon>Asterales</taxon>
        <taxon>Asteraceae</taxon>
        <taxon>Carduoideae</taxon>
        <taxon>Cardueae</taxon>
        <taxon>Carduinae</taxon>
        <taxon>Cynara</taxon>
    </lineage>
</organism>
<gene>
    <name evidence="1" type="ORF">Ccrd_015407</name>
</gene>
<name>A0A103YBZ3_CYNCS</name>
<evidence type="ECO:0000313" key="2">
    <source>
        <dbReference type="Proteomes" id="UP000243975"/>
    </source>
</evidence>
<dbReference type="EMBL" id="LEKV01001843">
    <property type="protein sequence ID" value="KVI06267.1"/>
    <property type="molecule type" value="Genomic_DNA"/>
</dbReference>
<accession>A0A103YBZ3</accession>
<proteinExistence type="predicted"/>
<dbReference type="Gramene" id="KVI06267">
    <property type="protein sequence ID" value="KVI06267"/>
    <property type="gene ID" value="Ccrd_015407"/>
</dbReference>
<dbReference type="AlphaFoldDB" id="A0A103YBZ3"/>
<reference evidence="1 2" key="1">
    <citation type="journal article" date="2016" name="Sci. Rep.">
        <title>The genome sequence of the outbreeding globe artichoke constructed de novo incorporating a phase-aware low-pass sequencing strategy of F1 progeny.</title>
        <authorList>
            <person name="Scaglione D."/>
            <person name="Reyes-Chin-Wo S."/>
            <person name="Acquadro A."/>
            <person name="Froenicke L."/>
            <person name="Portis E."/>
            <person name="Beitel C."/>
            <person name="Tirone M."/>
            <person name="Mauro R."/>
            <person name="Lo Monaco A."/>
            <person name="Mauromicale G."/>
            <person name="Faccioli P."/>
            <person name="Cattivelli L."/>
            <person name="Rieseberg L."/>
            <person name="Michelmore R."/>
            <person name="Lanteri S."/>
        </authorList>
    </citation>
    <scope>NUCLEOTIDE SEQUENCE [LARGE SCALE GENOMIC DNA]</scope>
    <source>
        <strain evidence="1">2C</strain>
    </source>
</reference>
<sequence>MSRPLCVQMWSSREVQLGNLSLTALIKLCRSVGVVSKLPFGRSFQLSFSCISGSSEVEALMINILGDSGRKLLNCMRFASFPPTFDVYQLKFNAKKVKITKRPTDSLEVCLLLSINNMIVQKTKKHKEVSNTAYSKCWLLHQTRVAVLVKGTDIIRFHQSS</sequence>
<comment type="caution">
    <text evidence="1">The sequence shown here is derived from an EMBL/GenBank/DDBJ whole genome shotgun (WGS) entry which is preliminary data.</text>
</comment>
<dbReference type="Proteomes" id="UP000243975">
    <property type="component" value="Unassembled WGS sequence"/>
</dbReference>
<evidence type="ECO:0000313" key="1">
    <source>
        <dbReference type="EMBL" id="KVI06267.1"/>
    </source>
</evidence>
<protein>
    <submittedName>
        <fullName evidence="1">Nucleotide-binding, alpha-beta plait</fullName>
    </submittedName>
</protein>
<feature type="non-terminal residue" evidence="1">
    <location>
        <position position="161"/>
    </location>
</feature>